<dbReference type="SUPFAM" id="SSF141371">
    <property type="entry name" value="PilZ domain-like"/>
    <property type="match status" value="1"/>
</dbReference>
<feature type="region of interest" description="Disordered" evidence="1">
    <location>
        <begin position="1"/>
        <end position="33"/>
    </location>
</feature>
<organism evidence="3 4">
    <name type="scientific">Marinobacter zhanjiangensis</name>
    <dbReference type="NCBI Taxonomy" id="578215"/>
    <lineage>
        <taxon>Bacteria</taxon>
        <taxon>Pseudomonadati</taxon>
        <taxon>Pseudomonadota</taxon>
        <taxon>Gammaproteobacteria</taxon>
        <taxon>Pseudomonadales</taxon>
        <taxon>Marinobacteraceae</taxon>
        <taxon>Marinobacter</taxon>
    </lineage>
</organism>
<dbReference type="Gene3D" id="2.40.10.220">
    <property type="entry name" value="predicted glycosyltransferase like domains"/>
    <property type="match status" value="1"/>
</dbReference>
<accession>A0ABQ3AW92</accession>
<evidence type="ECO:0000313" key="3">
    <source>
        <dbReference type="EMBL" id="GGY69332.1"/>
    </source>
</evidence>
<reference evidence="4" key="1">
    <citation type="journal article" date="2019" name="Int. J. Syst. Evol. Microbiol.">
        <title>The Global Catalogue of Microorganisms (GCM) 10K type strain sequencing project: providing services to taxonomists for standard genome sequencing and annotation.</title>
        <authorList>
            <consortium name="The Broad Institute Genomics Platform"/>
            <consortium name="The Broad Institute Genome Sequencing Center for Infectious Disease"/>
            <person name="Wu L."/>
            <person name="Ma J."/>
        </authorList>
    </citation>
    <scope>NUCLEOTIDE SEQUENCE [LARGE SCALE GENOMIC DNA]</scope>
    <source>
        <strain evidence="4">KCTC 22280</strain>
    </source>
</reference>
<dbReference type="Pfam" id="PF07238">
    <property type="entry name" value="PilZ"/>
    <property type="match status" value="1"/>
</dbReference>
<dbReference type="InterPro" id="IPR009875">
    <property type="entry name" value="PilZ_domain"/>
</dbReference>
<comment type="caution">
    <text evidence="3">The sequence shown here is derived from an EMBL/GenBank/DDBJ whole genome shotgun (WGS) entry which is preliminary data.</text>
</comment>
<sequence>MIEQGEAMGKPLDIESAKPMRVKPRSAEPNLRDQQRVDVDLKVTLNRPGQPAIECDICNLSRSGMLIHCTTAVTETLIPGKRAPAPGDWVDVNARFEVPVVAEQSIQLSARCHIAHLRRVARNEFHLGIRFVDFDGRGFDYVDEYVHRLLTARSL</sequence>
<evidence type="ECO:0000256" key="1">
    <source>
        <dbReference type="SAM" id="MobiDB-lite"/>
    </source>
</evidence>
<name>A0ABQ3AW92_9GAMM</name>
<dbReference type="Proteomes" id="UP000601597">
    <property type="component" value="Unassembled WGS sequence"/>
</dbReference>
<dbReference type="EMBL" id="BMXV01000003">
    <property type="protein sequence ID" value="GGY69332.1"/>
    <property type="molecule type" value="Genomic_DNA"/>
</dbReference>
<proteinExistence type="predicted"/>
<gene>
    <name evidence="3" type="ORF">GCM10007071_15260</name>
</gene>
<dbReference type="RefSeq" id="WP_227712375.1">
    <property type="nucleotide sequence ID" value="NZ_BMXV01000003.1"/>
</dbReference>
<evidence type="ECO:0000313" key="4">
    <source>
        <dbReference type="Proteomes" id="UP000601597"/>
    </source>
</evidence>
<feature type="domain" description="PilZ" evidence="2">
    <location>
        <begin position="31"/>
        <end position="146"/>
    </location>
</feature>
<evidence type="ECO:0000259" key="2">
    <source>
        <dbReference type="Pfam" id="PF07238"/>
    </source>
</evidence>
<protein>
    <recommendedName>
        <fullName evidence="2">PilZ domain-containing protein</fullName>
    </recommendedName>
</protein>
<keyword evidence="4" id="KW-1185">Reference proteome</keyword>